<dbReference type="EMBL" id="CP022752">
    <property type="protein sequence ID" value="ASU79795.1"/>
    <property type="molecule type" value="Genomic_DNA"/>
</dbReference>
<dbReference type="eggNOG" id="ENOG502Z9NE">
    <property type="taxonomic scope" value="Bacteria"/>
</dbReference>
<reference evidence="5 6" key="1">
    <citation type="journal article" date="2014" name="PLoS ONE">
        <title>Identification and Characterization of a New Erythromycin Biosynthetic Gene Cluster in Actinopolyspora erythraea YIM90600, a Novel Erythronolide-Producing Halophilic Actinomycete Isolated from Salt Field.</title>
        <authorList>
            <person name="Chen D."/>
            <person name="Feng J."/>
            <person name="Huang L."/>
            <person name="Zhang Q."/>
            <person name="Wu J."/>
            <person name="Zhu X."/>
            <person name="Duan Y."/>
            <person name="Xu Z."/>
        </authorList>
    </citation>
    <scope>NUCLEOTIDE SEQUENCE [LARGE SCALE GENOMIC DNA]</scope>
    <source>
        <strain evidence="5 6">YIM90600</strain>
    </source>
</reference>
<dbReference type="AlphaFoldDB" id="A0A099D0Y5"/>
<evidence type="ECO:0000313" key="6">
    <source>
        <dbReference type="Proteomes" id="UP000029737"/>
    </source>
</evidence>
<dbReference type="RefSeq" id="WP_052428548.1">
    <property type="nucleotide sequence ID" value="NZ_CP022752.1"/>
</dbReference>
<evidence type="ECO:0000256" key="1">
    <source>
        <dbReference type="SAM" id="MobiDB-lite"/>
    </source>
</evidence>
<dbReference type="InterPro" id="IPR006827">
    <property type="entry name" value="Lant_deHydtase_N"/>
</dbReference>
<feature type="domain" description="Lantibiotic dehydratase N-terminal" evidence="2">
    <location>
        <begin position="50"/>
        <end position="692"/>
    </location>
</feature>
<organism evidence="4 7">
    <name type="scientific">Actinopolyspora erythraea</name>
    <dbReference type="NCBI Taxonomy" id="414996"/>
    <lineage>
        <taxon>Bacteria</taxon>
        <taxon>Bacillati</taxon>
        <taxon>Actinomycetota</taxon>
        <taxon>Actinomycetes</taxon>
        <taxon>Actinopolysporales</taxon>
        <taxon>Actinopolysporaceae</taxon>
        <taxon>Actinopolyspora</taxon>
    </lineage>
</organism>
<dbReference type="Pfam" id="PF04738">
    <property type="entry name" value="Lant_dehydr_N"/>
    <property type="match status" value="1"/>
</dbReference>
<evidence type="ECO:0000259" key="3">
    <source>
        <dbReference type="Pfam" id="PF14028"/>
    </source>
</evidence>
<dbReference type="OrthoDB" id="1273722at2"/>
<protein>
    <recommendedName>
        <fullName evidence="8">Lantibiotic dehydratase</fullName>
    </recommendedName>
</protein>
<dbReference type="HOGENOM" id="CLU_010573_2_0_11"/>
<dbReference type="Proteomes" id="UP000215043">
    <property type="component" value="Chromosome"/>
</dbReference>
<reference evidence="4 7" key="2">
    <citation type="submission" date="2017-08" db="EMBL/GenBank/DDBJ databases">
        <title>The complete genome sequence of moderately halophilic actinomycete Actinopolyspora erythraea YIM 90600, the producer of novel erythromycin, novel actinopolysporins A-C and tubercidin.</title>
        <authorList>
            <person name="Yin M."/>
            <person name="Tang S."/>
        </authorList>
    </citation>
    <scope>NUCLEOTIDE SEQUENCE [LARGE SCALE GENOMIC DNA]</scope>
    <source>
        <strain evidence="4 7">YIM 90600</strain>
    </source>
</reference>
<feature type="compositionally biased region" description="Low complexity" evidence="1">
    <location>
        <begin position="741"/>
        <end position="752"/>
    </location>
</feature>
<sequence>MGSGHPVYRHTGVVQVRASTDPGSWDLPPALHASADQQTGRDWLAELWRREEIRSAVTVASPTLARTIETELAGHSRGQHSLPRLLGTVSAYLRRWQRRATPFGLFAGVAATVPSDQPSPAGDAHRITARPDAGWLGRLIDELEHDRQVRTRLPVVTNNAAHVRGDQLVVPTHLSESTPDHASALDLSLRLTGPVRAALDAASEPILLASLQDKLAETFAHASSTTIETLLGELVTAKALLTNLRPPMTSPNPLAHVVETLQNAELEDLPAVTELATQLSMVHTALPHHTIADDAGRAALTETATRMRTLRPAETVLTVDATLDQPPTIPEQALAEAESAATALLRLTPHPFGTPAWREYHQRFLARYGPGARVPVREIIADSGLGFPAGWLGAARAHSPHMLTERDTTLLRLIQHATAAGEREITLTEPLLERLRVGDHGRMIPPERVELAFQLHSPSPAALRHGRFQLWVTGAMHPGSMAGRFAPLLSEPDQHRLAQTYAPDDEHTLPAQLSFPPRREHNENITRVPQLTSHLIPLGEYHEQDHTVIPLDDLAVTADHRSMGLIRLSTGQRVRPWLPHALETQQHTPPLARFLAELPSACSGFYGLVDVGAAREMPMLPRLRYGRTVLSPAQWRLPRADLPTAEADTDSWDTTLATWRHRWHIPAHVQLIERGDQRLPLDLDDPGDRALLRRRLHHSRSSHVLLRETGSPQNHAWSRHVCEFLTPLSARPPAHQPAPAPAAAGPSPSRAHLPGTGHVLRADLLVHPERATTVLTQHLPSLCHALAERMRRWWFTRHHQPHRPDSDQYLTLCFRLESGSHYAESAARLADWAAPLQQIGLLAEYTLAPYHPHGTYGTRPDTETAAEHLFTTDSETALSQLHWASTTGLPSQATAAVSMTDIAAHLAPTPEQGYRWLTHLLAHQPGKLDRELRDAALHLADRDPLEQLTTLTGGTELATAWRHRREAVLAYRDQQHHDHADPDTVLRSLLREHHLRAVGVNTGAERLTQRLARAAAQRRLALGHRRAP</sequence>
<dbReference type="Pfam" id="PF14028">
    <property type="entry name" value="Lant_dehydr_C"/>
    <property type="match status" value="1"/>
</dbReference>
<dbReference type="KEGG" id="aey:CDG81_17725"/>
<evidence type="ECO:0000313" key="7">
    <source>
        <dbReference type="Proteomes" id="UP000215043"/>
    </source>
</evidence>
<name>A0A099D0Y5_9ACTN</name>
<evidence type="ECO:0000313" key="5">
    <source>
        <dbReference type="EMBL" id="KGI79581.1"/>
    </source>
</evidence>
<dbReference type="InterPro" id="IPR023809">
    <property type="entry name" value="Thiopep_bacteriocin_synth_dom"/>
</dbReference>
<feature type="domain" description="Thiopeptide-type bacteriocin biosynthesis" evidence="3">
    <location>
        <begin position="764"/>
        <end position="1014"/>
    </location>
</feature>
<proteinExistence type="predicted"/>
<evidence type="ECO:0000313" key="4">
    <source>
        <dbReference type="EMBL" id="ASU79795.1"/>
    </source>
</evidence>
<gene>
    <name evidence="4" type="ORF">CDG81_17725</name>
    <name evidence="5" type="ORF">IL38_22355</name>
</gene>
<evidence type="ECO:0000259" key="2">
    <source>
        <dbReference type="Pfam" id="PF04738"/>
    </source>
</evidence>
<dbReference type="EMBL" id="JPMV01000042">
    <property type="protein sequence ID" value="KGI79581.1"/>
    <property type="molecule type" value="Genomic_DNA"/>
</dbReference>
<dbReference type="Proteomes" id="UP000029737">
    <property type="component" value="Unassembled WGS sequence"/>
</dbReference>
<feature type="region of interest" description="Disordered" evidence="1">
    <location>
        <begin position="729"/>
        <end position="755"/>
    </location>
</feature>
<dbReference type="NCBIfam" id="TIGR03891">
    <property type="entry name" value="thiopep_ocin"/>
    <property type="match status" value="1"/>
</dbReference>
<accession>A0A099D0Y5</accession>
<evidence type="ECO:0008006" key="8">
    <source>
        <dbReference type="Google" id="ProtNLM"/>
    </source>
</evidence>
<keyword evidence="6" id="KW-1185">Reference proteome</keyword>